<keyword evidence="7 10" id="KW-0067">ATP-binding</keyword>
<dbReference type="CTD" id="6749879"/>
<comment type="similarity">
    <text evidence="1">Belongs to the isopentenyl phosphate kinase family.</text>
</comment>
<feature type="binding site" evidence="10">
    <location>
        <position position="225"/>
    </location>
    <ligand>
        <name>ATP</name>
        <dbReference type="ChEBI" id="CHEBI:30616"/>
    </ligand>
</feature>
<keyword evidence="5 10" id="KW-0547">Nucleotide-binding</keyword>
<feature type="binding site" evidence="10">
    <location>
        <position position="181"/>
    </location>
    <ligand>
        <name>ATP</name>
        <dbReference type="ChEBI" id="CHEBI:30616"/>
    </ligand>
</feature>
<evidence type="ECO:0000256" key="4">
    <source>
        <dbReference type="ARBA" id="ARBA00022679"/>
    </source>
</evidence>
<dbReference type="CDD" id="cd04241">
    <property type="entry name" value="AAK_FomA-like"/>
    <property type="match status" value="1"/>
</dbReference>
<sequence>MALENRHVDCIIKLGGSAITSKQHLEKANTQAINIAASHVHEMTRKCVIVHGAGSFGHFHAKKYNIATGFNDTDFEQQRIGFSQTRLSVTKLNHIIVQALIEKDVPAVSISPCGLWKTTDRSVTSTFLQPINDLLRAGFVPVVHGDAVIDTSLGCTILSGDTIIQILAENLCPKRIIFITDTNGIYDRPPHNDDAKLLRYISVTKDGKVTNEIETSQLEHDVTGGVQTKIASAAHIVSKCNIPVHVVKLGSAAAWKLLDKGELEESDIATTITLQESEYPK</sequence>
<dbReference type="NCBIfam" id="NF040647">
    <property type="entry name" value="IPPK_Arch"/>
    <property type="match status" value="1"/>
</dbReference>
<dbReference type="InterPro" id="IPR036393">
    <property type="entry name" value="AceGlu_kinase-like_sf"/>
</dbReference>
<evidence type="ECO:0000256" key="6">
    <source>
        <dbReference type="ARBA" id="ARBA00022777"/>
    </source>
</evidence>
<evidence type="ECO:0000256" key="8">
    <source>
        <dbReference type="ARBA" id="ARBA00023229"/>
    </source>
</evidence>
<feature type="site" description="Transition state stabilizer" evidence="11">
    <location>
        <position position="22"/>
    </location>
</feature>
<organism evidence="13 14">
    <name type="scientific">Trichoplax adhaerens</name>
    <name type="common">Trichoplax reptans</name>
    <dbReference type="NCBI Taxonomy" id="10228"/>
    <lineage>
        <taxon>Eukaryota</taxon>
        <taxon>Metazoa</taxon>
        <taxon>Placozoa</taxon>
        <taxon>Uniplacotomia</taxon>
        <taxon>Trichoplacea</taxon>
        <taxon>Trichoplacidae</taxon>
        <taxon>Trichoplax</taxon>
    </lineage>
</organism>
<dbReference type="PANTHER" id="PTHR43654">
    <property type="entry name" value="GLUTAMATE 5-KINASE"/>
    <property type="match status" value="1"/>
</dbReference>
<keyword evidence="8" id="KW-0414">Isoprene biosynthesis</keyword>
<dbReference type="FunFam" id="3.40.1160.10:FF:000051">
    <property type="entry name" value="Isopentenyl phosphate kinase"/>
    <property type="match status" value="1"/>
</dbReference>
<dbReference type="Proteomes" id="UP000009022">
    <property type="component" value="Unassembled WGS sequence"/>
</dbReference>
<dbReference type="GO" id="GO:0005829">
    <property type="term" value="C:cytosol"/>
    <property type="evidence" value="ECO:0000318"/>
    <property type="project" value="GO_Central"/>
</dbReference>
<evidence type="ECO:0000256" key="1">
    <source>
        <dbReference type="ARBA" id="ARBA00010540"/>
    </source>
</evidence>
<dbReference type="HOGENOM" id="CLU_070213_0_0_1"/>
<evidence type="ECO:0000256" key="10">
    <source>
        <dbReference type="PIRSR" id="PIRSR016496-1"/>
    </source>
</evidence>
<feature type="binding site" evidence="10">
    <location>
        <position position="229"/>
    </location>
    <ligand>
        <name>ATP</name>
        <dbReference type="ChEBI" id="CHEBI:30616"/>
    </ligand>
</feature>
<gene>
    <name evidence="13" type="ORF">TRIADDRAFT_51825</name>
</gene>
<reference evidence="13 14" key="1">
    <citation type="journal article" date="2008" name="Nature">
        <title>The Trichoplax genome and the nature of placozoans.</title>
        <authorList>
            <person name="Srivastava M."/>
            <person name="Begovic E."/>
            <person name="Chapman J."/>
            <person name="Putnam N.H."/>
            <person name="Hellsten U."/>
            <person name="Kawashima T."/>
            <person name="Kuo A."/>
            <person name="Mitros T."/>
            <person name="Salamov A."/>
            <person name="Carpenter M.L."/>
            <person name="Signorovitch A.Y."/>
            <person name="Moreno M.A."/>
            <person name="Kamm K."/>
            <person name="Grimwood J."/>
            <person name="Schmutz J."/>
            <person name="Shapiro H."/>
            <person name="Grigoriev I.V."/>
            <person name="Buss L.W."/>
            <person name="Schierwater B."/>
            <person name="Dellaporta S.L."/>
            <person name="Rokhsar D.S."/>
        </authorList>
    </citation>
    <scope>NUCLEOTIDE SEQUENCE [LARGE SCALE GENOMIC DNA]</scope>
    <source>
        <strain evidence="13 14">Grell-BS-1999</strain>
    </source>
</reference>
<keyword evidence="4" id="KW-0808">Transferase</keyword>
<keyword evidence="14" id="KW-1185">Reference proteome</keyword>
<dbReference type="PIRSF" id="PIRSF016496">
    <property type="entry name" value="Kin_FomA"/>
    <property type="match status" value="1"/>
</dbReference>
<feature type="binding site" evidence="10">
    <location>
        <position position="53"/>
    </location>
    <ligand>
        <name>substrate</name>
    </ligand>
</feature>
<feature type="binding site" evidence="10">
    <location>
        <position position="58"/>
    </location>
    <ligand>
        <name>substrate</name>
    </ligand>
</feature>
<dbReference type="eggNOG" id="ENOG502QQ1X">
    <property type="taxonomic scope" value="Eukaryota"/>
</dbReference>
<evidence type="ECO:0000256" key="5">
    <source>
        <dbReference type="ARBA" id="ARBA00022741"/>
    </source>
</evidence>
<dbReference type="RefSeq" id="XP_002107875.1">
    <property type="nucleotide sequence ID" value="XM_002107839.1"/>
</dbReference>
<comment type="catalytic activity">
    <reaction evidence="9">
        <text>isopentenyl phosphate + ATP = isopentenyl diphosphate + ADP</text>
        <dbReference type="Rhea" id="RHEA:33963"/>
        <dbReference type="ChEBI" id="CHEBI:30616"/>
        <dbReference type="ChEBI" id="CHEBI:65078"/>
        <dbReference type="ChEBI" id="CHEBI:128769"/>
        <dbReference type="ChEBI" id="CHEBI:456216"/>
        <dbReference type="EC" id="2.7.4.26"/>
    </reaction>
</comment>
<feature type="binding site" evidence="10">
    <location>
        <position position="160"/>
    </location>
    <ligand>
        <name>substrate</name>
    </ligand>
</feature>
<dbReference type="KEGG" id="tad:TRIADDRAFT_51825"/>
<evidence type="ECO:0000256" key="7">
    <source>
        <dbReference type="ARBA" id="ARBA00022840"/>
    </source>
</evidence>
<feature type="domain" description="Aspartate/glutamate/uridylate kinase" evidence="12">
    <location>
        <begin position="10"/>
        <end position="247"/>
    </location>
</feature>
<dbReference type="Gene3D" id="3.40.1160.10">
    <property type="entry name" value="Acetylglutamate kinase-like"/>
    <property type="match status" value="1"/>
</dbReference>
<evidence type="ECO:0000313" key="13">
    <source>
        <dbReference type="EMBL" id="EDV28673.1"/>
    </source>
</evidence>
<dbReference type="GO" id="GO:0102043">
    <property type="term" value="F:isopentenyl phosphate kinase activity"/>
    <property type="evidence" value="ECO:0000318"/>
    <property type="project" value="GO_Central"/>
</dbReference>
<dbReference type="EC" id="2.7.4.26" evidence="2"/>
<dbReference type="OMA" id="HHNASEH"/>
<protein>
    <recommendedName>
        <fullName evidence="3">Isopentenyl phosphate kinase</fullName>
        <ecNumber evidence="2">2.7.4.26</ecNumber>
    </recommendedName>
</protein>
<proteinExistence type="inferred from homology"/>
<evidence type="ECO:0000256" key="11">
    <source>
        <dbReference type="PIRSR" id="PIRSR016496-2"/>
    </source>
</evidence>
<feature type="binding site" evidence="10">
    <location>
        <begin position="13"/>
        <end position="17"/>
    </location>
    <ligand>
        <name>ATP</name>
        <dbReference type="ChEBI" id="CHEBI:30616"/>
    </ligand>
</feature>
<dbReference type="OrthoDB" id="1934954at2759"/>
<dbReference type="InterPro" id="IPR001048">
    <property type="entry name" value="Asp/Glu/Uridylate_kinase"/>
</dbReference>
<dbReference type="STRING" id="10228.B3RKZ8"/>
<dbReference type="InParanoid" id="B3RKZ8"/>
<dbReference type="InterPro" id="IPR024192">
    <property type="entry name" value="Fosfomycin_R_FomA-type"/>
</dbReference>
<dbReference type="GO" id="GO:0016114">
    <property type="term" value="P:terpenoid biosynthetic process"/>
    <property type="evidence" value="ECO:0000318"/>
    <property type="project" value="GO_Central"/>
</dbReference>
<dbReference type="GO" id="GO:0005524">
    <property type="term" value="F:ATP binding"/>
    <property type="evidence" value="ECO:0007669"/>
    <property type="project" value="UniProtKB-KW"/>
</dbReference>
<name>B3RKZ8_TRIAD</name>
<dbReference type="SUPFAM" id="SSF53633">
    <property type="entry name" value="Carbamate kinase-like"/>
    <property type="match status" value="1"/>
</dbReference>
<dbReference type="EMBL" id="DS985241">
    <property type="protein sequence ID" value="EDV28673.1"/>
    <property type="molecule type" value="Genomic_DNA"/>
</dbReference>
<dbReference type="PANTHER" id="PTHR43654:SF1">
    <property type="entry name" value="ISOPENTENYL PHOSPHATE KINASE"/>
    <property type="match status" value="1"/>
</dbReference>
<dbReference type="GO" id="GO:0016301">
    <property type="term" value="F:kinase activity"/>
    <property type="evidence" value="ECO:0007669"/>
    <property type="project" value="UniProtKB-KW"/>
</dbReference>
<dbReference type="AlphaFoldDB" id="B3RKZ8"/>
<evidence type="ECO:0000259" key="12">
    <source>
        <dbReference type="Pfam" id="PF00696"/>
    </source>
</evidence>
<evidence type="ECO:0000256" key="9">
    <source>
        <dbReference type="ARBA" id="ARBA00049063"/>
    </source>
</evidence>
<keyword evidence="6" id="KW-0418">Kinase</keyword>
<dbReference type="GeneID" id="6749879"/>
<dbReference type="Pfam" id="PF00696">
    <property type="entry name" value="AA_kinase"/>
    <property type="match status" value="1"/>
</dbReference>
<accession>B3RKZ8</accession>
<evidence type="ECO:0000313" key="14">
    <source>
        <dbReference type="Proteomes" id="UP000009022"/>
    </source>
</evidence>
<evidence type="ECO:0000256" key="3">
    <source>
        <dbReference type="ARBA" id="ARBA00017267"/>
    </source>
</evidence>
<evidence type="ECO:0000256" key="2">
    <source>
        <dbReference type="ARBA" id="ARBA00012908"/>
    </source>
</evidence>
<dbReference type="PhylomeDB" id="B3RKZ8"/>
<feature type="binding site" evidence="10">
    <location>
        <position position="54"/>
    </location>
    <ligand>
        <name>ATP</name>
        <dbReference type="ChEBI" id="CHEBI:30616"/>
    </ligand>
</feature>